<name>A0A183ES32_9BILA</name>
<reference evidence="1" key="1">
    <citation type="submission" date="2016-06" db="UniProtKB">
        <authorList>
            <consortium name="WormBaseParasite"/>
        </authorList>
    </citation>
    <scope>IDENTIFICATION</scope>
</reference>
<dbReference type="AlphaFoldDB" id="A0A183ES32"/>
<sequence length="72" mass="8334">LKIRWCWKDRYDLSQQVCSKLAVLCCNSVVRIYDVDMACEMPTLIIDFKPILGLSTSNSSRSFSIYNYMGNE</sequence>
<evidence type="ECO:0000313" key="1">
    <source>
        <dbReference type="WBParaSite" id="GPUH_0002380301-mRNA-1"/>
    </source>
</evidence>
<dbReference type="WBParaSite" id="GPUH_0002380301-mRNA-1">
    <property type="protein sequence ID" value="GPUH_0002380301-mRNA-1"/>
    <property type="gene ID" value="GPUH_0002380301"/>
</dbReference>
<accession>A0A183ES32</accession>
<proteinExistence type="predicted"/>
<protein>
    <submittedName>
        <fullName evidence="1">Enhancer of mRNA-decapping protein 4</fullName>
    </submittedName>
</protein>
<organism evidence="1">
    <name type="scientific">Gongylonema pulchrum</name>
    <dbReference type="NCBI Taxonomy" id="637853"/>
    <lineage>
        <taxon>Eukaryota</taxon>
        <taxon>Metazoa</taxon>
        <taxon>Ecdysozoa</taxon>
        <taxon>Nematoda</taxon>
        <taxon>Chromadorea</taxon>
        <taxon>Rhabditida</taxon>
        <taxon>Spirurina</taxon>
        <taxon>Spiruromorpha</taxon>
        <taxon>Spiruroidea</taxon>
        <taxon>Gongylonematidae</taxon>
        <taxon>Gongylonema</taxon>
    </lineage>
</organism>